<comment type="caution">
    <text evidence="2">The sequence shown here is derived from an EMBL/GenBank/DDBJ whole genome shotgun (WGS) entry which is preliminary data.</text>
</comment>
<proteinExistence type="predicted"/>
<gene>
    <name evidence="2" type="ORF">JI747_011730</name>
</gene>
<feature type="transmembrane region" description="Helical" evidence="1">
    <location>
        <begin position="7"/>
        <end position="26"/>
    </location>
</feature>
<reference evidence="2 3" key="1">
    <citation type="submission" date="2021-09" db="EMBL/GenBank/DDBJ databases">
        <title>Genome sequencing and assembly of Chryseobacterium sp. RG1.</title>
        <authorList>
            <person name="Chhetri G."/>
        </authorList>
    </citation>
    <scope>NUCLEOTIDE SEQUENCE [LARGE SCALE GENOMIC DNA]</scope>
    <source>
        <strain evidence="2 3">RG1</strain>
    </source>
</reference>
<dbReference type="EMBL" id="JAERSE020000003">
    <property type="protein sequence ID" value="MCA6067853.1"/>
    <property type="molecule type" value="Genomic_DNA"/>
</dbReference>
<feature type="transmembrane region" description="Helical" evidence="1">
    <location>
        <begin position="92"/>
        <end position="117"/>
    </location>
</feature>
<keyword evidence="1" id="KW-0472">Membrane</keyword>
<evidence type="ECO:0000313" key="3">
    <source>
        <dbReference type="Proteomes" id="UP000618240"/>
    </source>
</evidence>
<dbReference type="RefSeq" id="WP_225688871.1">
    <property type="nucleotide sequence ID" value="NZ_JAERSE020000003.1"/>
</dbReference>
<evidence type="ECO:0000313" key="2">
    <source>
        <dbReference type="EMBL" id="MCA6067853.1"/>
    </source>
</evidence>
<feature type="transmembrane region" description="Helical" evidence="1">
    <location>
        <begin position="38"/>
        <end position="54"/>
    </location>
</feature>
<keyword evidence="1" id="KW-1133">Transmembrane helix</keyword>
<keyword evidence="3" id="KW-1185">Reference proteome</keyword>
<organism evidence="2 3">
    <name type="scientific">Chryseobacterium tagetis</name>
    <dbReference type="NCBI Taxonomy" id="2801334"/>
    <lineage>
        <taxon>Bacteria</taxon>
        <taxon>Pseudomonadati</taxon>
        <taxon>Bacteroidota</taxon>
        <taxon>Flavobacteriia</taxon>
        <taxon>Flavobacteriales</taxon>
        <taxon>Weeksellaceae</taxon>
        <taxon>Chryseobacterium group</taxon>
        <taxon>Chryseobacterium</taxon>
    </lineage>
</organism>
<protein>
    <submittedName>
        <fullName evidence="2">Uncharacterized protein</fullName>
    </submittedName>
</protein>
<evidence type="ECO:0000256" key="1">
    <source>
        <dbReference type="SAM" id="Phobius"/>
    </source>
</evidence>
<accession>A0ABS8A3D8</accession>
<feature type="transmembrane region" description="Helical" evidence="1">
    <location>
        <begin position="66"/>
        <end position="86"/>
    </location>
</feature>
<dbReference type="Proteomes" id="UP000618240">
    <property type="component" value="Unassembled WGS sequence"/>
</dbReference>
<sequence>MKTFFKYDFYFQCIIFIAYIIGWLIIEHYDLISENYFLSFYHIIGGAQILSYLIRFGLKYPKNLMYILYGILIIPVWLIYLYDIQIEKVGGIFFYILFSGFFYSPLLAISYIIYTYITYKSQK</sequence>
<keyword evidence="1" id="KW-0812">Transmembrane</keyword>
<name>A0ABS8A3D8_9FLAO</name>